<evidence type="ECO:0000313" key="7">
    <source>
        <dbReference type="Proteomes" id="UP000195602"/>
    </source>
</evidence>
<comment type="similarity">
    <text evidence="2">Belongs to the ATP11 family.</text>
</comment>
<dbReference type="PANTHER" id="PTHR13126">
    <property type="entry name" value="CHAPERONE ATP11"/>
    <property type="match status" value="1"/>
</dbReference>
<dbReference type="InterPro" id="IPR010591">
    <property type="entry name" value="ATP11"/>
</dbReference>
<keyword evidence="3" id="KW-0809">Transit peptide</keyword>
<evidence type="ECO:0000256" key="3">
    <source>
        <dbReference type="ARBA" id="ARBA00022946"/>
    </source>
</evidence>
<accession>A0AA91Q122</accession>
<feature type="coiled-coil region" evidence="5">
    <location>
        <begin position="27"/>
        <end position="66"/>
    </location>
</feature>
<keyword evidence="5" id="KW-0175">Coiled coil</keyword>
<comment type="caution">
    <text evidence="6">The sequence shown here is derived from an EMBL/GenBank/DDBJ whole genome shotgun (WGS) entry which is preliminary data.</text>
</comment>
<dbReference type="Proteomes" id="UP000195602">
    <property type="component" value="Unassembled WGS sequence"/>
</dbReference>
<dbReference type="GO" id="GO:0005739">
    <property type="term" value="C:mitochondrion"/>
    <property type="evidence" value="ECO:0007669"/>
    <property type="project" value="UniProtKB-SubCell"/>
</dbReference>
<evidence type="ECO:0008006" key="8">
    <source>
        <dbReference type="Google" id="ProtNLM"/>
    </source>
</evidence>
<dbReference type="KEGG" id="clus:A9F13_05g02332"/>
<comment type="subcellular location">
    <subcellularLocation>
        <location evidence="1">Mitochondrion</location>
    </subcellularLocation>
</comment>
<name>A0AA91Q122_CLALS</name>
<proteinExistence type="inferred from homology"/>
<evidence type="ECO:0000256" key="1">
    <source>
        <dbReference type="ARBA" id="ARBA00004173"/>
    </source>
</evidence>
<evidence type="ECO:0000256" key="5">
    <source>
        <dbReference type="SAM" id="Coils"/>
    </source>
</evidence>
<evidence type="ECO:0000313" key="6">
    <source>
        <dbReference type="EMBL" id="OVF09426.1"/>
    </source>
</evidence>
<dbReference type="AlphaFoldDB" id="A0AA91Q122"/>
<reference evidence="6 7" key="1">
    <citation type="submission" date="2017-04" db="EMBL/GenBank/DDBJ databases">
        <title>Draft genome of the yeast Clavispora lusitaniae type strain CBS 6936.</title>
        <authorList>
            <person name="Durrens P."/>
            <person name="Klopp C."/>
            <person name="Biteau N."/>
            <person name="Fitton-Ouhabi V."/>
            <person name="Dementhon K."/>
            <person name="Accoceberry I."/>
            <person name="Sherman D.J."/>
            <person name="Noel T."/>
        </authorList>
    </citation>
    <scope>NUCLEOTIDE SEQUENCE [LARGE SCALE GENOMIC DNA]</scope>
    <source>
        <strain evidence="6 7">CBS 6936</strain>
    </source>
</reference>
<dbReference type="Pfam" id="PF06644">
    <property type="entry name" value="ATP11"/>
    <property type="match status" value="1"/>
</dbReference>
<dbReference type="GO" id="GO:0033615">
    <property type="term" value="P:mitochondrial proton-transporting ATP synthase complex assembly"/>
    <property type="evidence" value="ECO:0007669"/>
    <property type="project" value="TreeGrafter"/>
</dbReference>
<sequence length="291" mass="33241">MSFLLKRAFQVSRAPVRFYASKTLSPLEKYQAKLEKKARELGVASVEDLKAKLKDEIEQKKKELNAVDPLKELEEYEKAQAAKVQKKASNKVRGAIDKATPKAPYKTLSSFLDVDKVKELPEKEVDFLWRARFQQKERALHATLNATQFANIFANAFKNPNFILPLPKDGEGYEMHFVQWAFVGPHTTHCMLTSLAEYKLHKEYAKPHTTLMFHQELVDEVGKVLMNGQVEEDVPLSMDEAQLLVLNVQRFYGGLTESEGSKRKLELLKEFTAGNPDFSMERLIEEAASFD</sequence>
<evidence type="ECO:0000256" key="4">
    <source>
        <dbReference type="ARBA" id="ARBA00023128"/>
    </source>
</evidence>
<gene>
    <name evidence="6" type="ORF">A9F13_05g02332</name>
</gene>
<keyword evidence="4" id="KW-0496">Mitochondrion</keyword>
<protein>
    <recommendedName>
        <fullName evidence="8">Protein ATP11, mitochondrial</fullName>
    </recommendedName>
</protein>
<dbReference type="EMBL" id="LYUB02000005">
    <property type="protein sequence ID" value="OVF09426.1"/>
    <property type="molecule type" value="Genomic_DNA"/>
</dbReference>
<organism evidence="6 7">
    <name type="scientific">Clavispora lusitaniae</name>
    <name type="common">Candida lusitaniae</name>
    <dbReference type="NCBI Taxonomy" id="36911"/>
    <lineage>
        <taxon>Eukaryota</taxon>
        <taxon>Fungi</taxon>
        <taxon>Dikarya</taxon>
        <taxon>Ascomycota</taxon>
        <taxon>Saccharomycotina</taxon>
        <taxon>Pichiomycetes</taxon>
        <taxon>Metschnikowiaceae</taxon>
        <taxon>Clavispora</taxon>
    </lineage>
</organism>
<dbReference type="PANTHER" id="PTHR13126:SF0">
    <property type="entry name" value="ATP SYNTHASE MITOCHONDRIAL F1 COMPLEX ASSEMBLY FACTOR 1"/>
    <property type="match status" value="1"/>
</dbReference>
<evidence type="ECO:0000256" key="2">
    <source>
        <dbReference type="ARBA" id="ARBA00009116"/>
    </source>
</evidence>